<evidence type="ECO:0008006" key="3">
    <source>
        <dbReference type="Google" id="ProtNLM"/>
    </source>
</evidence>
<dbReference type="InterPro" id="IPR036388">
    <property type="entry name" value="WH-like_DNA-bd_sf"/>
</dbReference>
<evidence type="ECO:0000313" key="2">
    <source>
        <dbReference type="Proteomes" id="UP001589793"/>
    </source>
</evidence>
<sequence>MNQAHAAADVLEREIYGALETAAPDNWGLDDDPYFPPYSREGALYVLRTRQAPRMGMVSVPLAVLHHAADADLTATQTKALMLSLARCTSDGTAEFERGELARLLGIQTGNATRILRALERSNLVQPGATTTLVRFVEKV</sequence>
<proteinExistence type="predicted"/>
<dbReference type="EMBL" id="JBHLSV010000008">
    <property type="protein sequence ID" value="MFC0674007.1"/>
    <property type="molecule type" value="Genomic_DNA"/>
</dbReference>
<reference evidence="1 2" key="1">
    <citation type="submission" date="2024-09" db="EMBL/GenBank/DDBJ databases">
        <authorList>
            <person name="Sun Q."/>
            <person name="Mori K."/>
        </authorList>
    </citation>
    <scope>NUCLEOTIDE SEQUENCE [LARGE SCALE GENOMIC DNA]</scope>
    <source>
        <strain evidence="1 2">CICC 10874</strain>
    </source>
</reference>
<dbReference type="Proteomes" id="UP001589793">
    <property type="component" value="Unassembled WGS sequence"/>
</dbReference>
<accession>A0ABV6RC85</accession>
<dbReference type="Gene3D" id="1.10.10.10">
    <property type="entry name" value="Winged helix-like DNA-binding domain superfamily/Winged helix DNA-binding domain"/>
    <property type="match status" value="1"/>
</dbReference>
<name>A0ABV6RC85_9MICO</name>
<keyword evidence="2" id="KW-1185">Reference proteome</keyword>
<protein>
    <recommendedName>
        <fullName evidence="3">HTH marR-type domain-containing protein</fullName>
    </recommendedName>
</protein>
<evidence type="ECO:0000313" key="1">
    <source>
        <dbReference type="EMBL" id="MFC0674007.1"/>
    </source>
</evidence>
<comment type="caution">
    <text evidence="1">The sequence shown here is derived from an EMBL/GenBank/DDBJ whole genome shotgun (WGS) entry which is preliminary data.</text>
</comment>
<gene>
    <name evidence="1" type="ORF">ACFFF6_08580</name>
</gene>
<organism evidence="1 2">
    <name type="scientific">Brachybacterium hainanense</name>
    <dbReference type="NCBI Taxonomy" id="1541174"/>
    <lineage>
        <taxon>Bacteria</taxon>
        <taxon>Bacillati</taxon>
        <taxon>Actinomycetota</taxon>
        <taxon>Actinomycetes</taxon>
        <taxon>Micrococcales</taxon>
        <taxon>Dermabacteraceae</taxon>
        <taxon>Brachybacterium</taxon>
    </lineage>
</organism>
<dbReference type="RefSeq" id="WP_376979941.1">
    <property type="nucleotide sequence ID" value="NZ_JBHLSV010000008.1"/>
</dbReference>